<keyword evidence="2" id="KW-0328">Glycosyltransferase</keyword>
<dbReference type="PANTHER" id="PTHR46038">
    <property type="entry name" value="EXPRESSED PROTEIN-RELATED"/>
    <property type="match status" value="1"/>
</dbReference>
<keyword evidence="2" id="KW-0961">Cell wall biogenesis/degradation</keyword>
<protein>
    <recommendedName>
        <fullName evidence="2">Glycosyltransferase</fullName>
        <ecNumber evidence="2">2.4.2.-</ecNumber>
    </recommendedName>
</protein>
<dbReference type="PANTHER" id="PTHR46038:SF13">
    <property type="entry name" value="GLYCOSYLTRANSFERASE"/>
    <property type="match status" value="1"/>
</dbReference>
<keyword evidence="6" id="KW-1185">Reference proteome</keyword>
<dbReference type="InterPro" id="IPR005069">
    <property type="entry name" value="Nucl-diP-sugar_transferase"/>
</dbReference>
<accession>A0AAV1CJE6</accession>
<name>A0AAV1CJE6_OLDCO</name>
<feature type="domain" description="Nucleotide-diphospho-sugar transferase" evidence="4">
    <location>
        <begin position="150"/>
        <end position="348"/>
    </location>
</feature>
<gene>
    <name evidence="5" type="ORF">OLC1_LOCUS6488</name>
</gene>
<dbReference type="Pfam" id="PF03407">
    <property type="entry name" value="Nucleotid_trans"/>
    <property type="match status" value="1"/>
</dbReference>
<keyword evidence="2" id="KW-0333">Golgi apparatus</keyword>
<comment type="subcellular location">
    <subcellularLocation>
        <location evidence="2">Golgi apparatus membrane</location>
        <topology evidence="2">Single-pass type II membrane protein</topology>
    </subcellularLocation>
</comment>
<dbReference type="GO" id="GO:0000139">
    <property type="term" value="C:Golgi membrane"/>
    <property type="evidence" value="ECO:0007669"/>
    <property type="project" value="UniProtKB-SubCell"/>
</dbReference>
<keyword evidence="2" id="KW-0735">Signal-anchor</keyword>
<evidence type="ECO:0000256" key="3">
    <source>
        <dbReference type="SAM" id="MobiDB-lite"/>
    </source>
</evidence>
<feature type="region of interest" description="Disordered" evidence="3">
    <location>
        <begin position="1"/>
        <end position="29"/>
    </location>
</feature>
<dbReference type="GO" id="GO:0016757">
    <property type="term" value="F:glycosyltransferase activity"/>
    <property type="evidence" value="ECO:0007669"/>
    <property type="project" value="UniProtKB-KW"/>
</dbReference>
<sequence length="399" mass="46506">MYSSDFPKWSTAKTQKSMESVEGEEDQCNQNEQLAKDSITNGQHPLQHHHHYHHHHQFVRKVSKSLVLFSALALAIFVVYHSSKLPASLHNSFSSSMPKELVELSKVMEKTAMKDKTVVITTLNEAWAVPNSIFDLFLESFKIGNQTKWLLNHLVVVALDQKAYDQCLKVHPNCYKLKTEGIDFSSEAYFMTKDYLKMMWRRILFLQTVLDLGYNFIFTDADIMWFRDPFPHFHADADFQIACDYFRGNSSNLNNSPNGGFTYVRSNQKTRQFYRFWYVSRNLYPNNHDQDVLNRIKHDPFLKHIGLQIRFLETKFFGGFCQRSEDFNLVCTMHANCCVGLDNKIYDLKIMLDDWRKYMSKSRNGTSLLEKSSWNVPQHCGPASFRPRRMPKNGTQGGT</sequence>
<proteinExistence type="inferred from homology"/>
<dbReference type="InterPro" id="IPR044821">
    <property type="entry name" value="At1g28695/At4g15970-like"/>
</dbReference>
<evidence type="ECO:0000256" key="2">
    <source>
        <dbReference type="RuleBase" id="RU363055"/>
    </source>
</evidence>
<evidence type="ECO:0000256" key="1">
    <source>
        <dbReference type="ARBA" id="ARBA00007033"/>
    </source>
</evidence>
<evidence type="ECO:0000259" key="4">
    <source>
        <dbReference type="Pfam" id="PF03407"/>
    </source>
</evidence>
<dbReference type="Proteomes" id="UP001161247">
    <property type="component" value="Chromosome 2"/>
</dbReference>
<keyword evidence="2" id="KW-0808">Transferase</keyword>
<dbReference type="SUPFAM" id="SSF53448">
    <property type="entry name" value="Nucleotide-diphospho-sugar transferases"/>
    <property type="match status" value="1"/>
</dbReference>
<organism evidence="5 6">
    <name type="scientific">Oldenlandia corymbosa var. corymbosa</name>
    <dbReference type="NCBI Taxonomy" id="529605"/>
    <lineage>
        <taxon>Eukaryota</taxon>
        <taxon>Viridiplantae</taxon>
        <taxon>Streptophyta</taxon>
        <taxon>Embryophyta</taxon>
        <taxon>Tracheophyta</taxon>
        <taxon>Spermatophyta</taxon>
        <taxon>Magnoliopsida</taxon>
        <taxon>eudicotyledons</taxon>
        <taxon>Gunneridae</taxon>
        <taxon>Pentapetalae</taxon>
        <taxon>asterids</taxon>
        <taxon>lamiids</taxon>
        <taxon>Gentianales</taxon>
        <taxon>Rubiaceae</taxon>
        <taxon>Rubioideae</taxon>
        <taxon>Spermacoceae</taxon>
        <taxon>Hedyotis-Oldenlandia complex</taxon>
        <taxon>Oldenlandia</taxon>
    </lineage>
</organism>
<evidence type="ECO:0000313" key="5">
    <source>
        <dbReference type="EMBL" id="CAI9095542.1"/>
    </source>
</evidence>
<feature type="region of interest" description="Disordered" evidence="3">
    <location>
        <begin position="380"/>
        <end position="399"/>
    </location>
</feature>
<evidence type="ECO:0000313" key="6">
    <source>
        <dbReference type="Proteomes" id="UP001161247"/>
    </source>
</evidence>
<reference evidence="5" key="1">
    <citation type="submission" date="2023-03" db="EMBL/GenBank/DDBJ databases">
        <authorList>
            <person name="Julca I."/>
        </authorList>
    </citation>
    <scope>NUCLEOTIDE SEQUENCE</scope>
</reference>
<dbReference type="AlphaFoldDB" id="A0AAV1CJE6"/>
<dbReference type="EMBL" id="OX459119">
    <property type="protein sequence ID" value="CAI9095542.1"/>
    <property type="molecule type" value="Genomic_DNA"/>
</dbReference>
<dbReference type="GO" id="GO:0071555">
    <property type="term" value="P:cell wall organization"/>
    <property type="evidence" value="ECO:0007669"/>
    <property type="project" value="UniProtKB-KW"/>
</dbReference>
<comment type="similarity">
    <text evidence="1 2">Belongs to the glycosyltransferase 77 family.</text>
</comment>
<dbReference type="InterPro" id="IPR029044">
    <property type="entry name" value="Nucleotide-diphossugar_trans"/>
</dbReference>
<keyword evidence="2" id="KW-0812">Transmembrane</keyword>
<dbReference type="EC" id="2.4.2.-" evidence="2"/>